<sequence length="223" mass="25187">MARTSCELRHFFRVTAMFSATMPVEVERLATTFLRHPSIVKIGDDDSGKNKRIDQQGMFRNPGKKRPKLVEILREILSAHSVPVPRSRKEKVLVGAKIILFVSIEKECDAVAKFLAKSGLSSVKKHFENLHFTPDFMLDIDEFCVAFPDKKVWGMLIKLLDYAAEQVMVEDSSLSTIWSNSCQSSIFLSQVLAVIALAVLVYEKRKDEMDESSPTVLMECATK</sequence>
<comment type="caution">
    <text evidence="1">The sequence shown here is derived from an EMBL/GenBank/DDBJ whole genome shotgun (WGS) entry which is preliminary data.</text>
</comment>
<keyword evidence="2" id="KW-1185">Reference proteome</keyword>
<evidence type="ECO:0000313" key="2">
    <source>
        <dbReference type="Proteomes" id="UP001163321"/>
    </source>
</evidence>
<gene>
    <name evidence="1" type="ORF">PsorP6_003748</name>
</gene>
<dbReference type="Proteomes" id="UP001163321">
    <property type="component" value="Chromosome 8"/>
</dbReference>
<name>A0ACC0VQF6_9STRA</name>
<protein>
    <submittedName>
        <fullName evidence="1">Uncharacterized protein</fullName>
    </submittedName>
</protein>
<evidence type="ECO:0000313" key="1">
    <source>
        <dbReference type="EMBL" id="KAI9908321.1"/>
    </source>
</evidence>
<reference evidence="1 2" key="1">
    <citation type="journal article" date="2022" name="bioRxiv">
        <title>The genome of the oomycete Peronosclerospora sorghi, a cosmopolitan pathogen of maize and sorghum, is inflated with dispersed pseudogenes.</title>
        <authorList>
            <person name="Fletcher K."/>
            <person name="Martin F."/>
            <person name="Isakeit T."/>
            <person name="Cavanaugh K."/>
            <person name="Magill C."/>
            <person name="Michelmore R."/>
        </authorList>
    </citation>
    <scope>NUCLEOTIDE SEQUENCE [LARGE SCALE GENOMIC DNA]</scope>
    <source>
        <strain evidence="1">P6</strain>
    </source>
</reference>
<proteinExistence type="predicted"/>
<accession>A0ACC0VQF6</accession>
<organism evidence="1 2">
    <name type="scientific">Peronosclerospora sorghi</name>
    <dbReference type="NCBI Taxonomy" id="230839"/>
    <lineage>
        <taxon>Eukaryota</taxon>
        <taxon>Sar</taxon>
        <taxon>Stramenopiles</taxon>
        <taxon>Oomycota</taxon>
        <taxon>Peronosporomycetes</taxon>
        <taxon>Peronosporales</taxon>
        <taxon>Peronosporaceae</taxon>
        <taxon>Peronosclerospora</taxon>
    </lineage>
</organism>
<dbReference type="EMBL" id="CM047587">
    <property type="protein sequence ID" value="KAI9908321.1"/>
    <property type="molecule type" value="Genomic_DNA"/>
</dbReference>